<dbReference type="Proteomes" id="UP000230750">
    <property type="component" value="Unassembled WGS sequence"/>
</dbReference>
<dbReference type="GO" id="GO:0045165">
    <property type="term" value="P:cell fate commitment"/>
    <property type="evidence" value="ECO:0007669"/>
    <property type="project" value="TreeGrafter"/>
</dbReference>
<dbReference type="EMBL" id="MRZV01000394">
    <property type="protein sequence ID" value="PIK51023.1"/>
    <property type="molecule type" value="Genomic_DNA"/>
</dbReference>
<evidence type="ECO:0000313" key="10">
    <source>
        <dbReference type="EMBL" id="PIK51023.1"/>
    </source>
</evidence>
<dbReference type="GO" id="GO:0005615">
    <property type="term" value="C:extracellular space"/>
    <property type="evidence" value="ECO:0007669"/>
    <property type="project" value="TreeGrafter"/>
</dbReference>
<dbReference type="SMART" id="SM00097">
    <property type="entry name" value="WNT1"/>
    <property type="match status" value="1"/>
</dbReference>
<dbReference type="PRINTS" id="PR01349">
    <property type="entry name" value="WNTPROTEIN"/>
</dbReference>
<dbReference type="GO" id="GO:0060070">
    <property type="term" value="P:canonical Wnt signaling pathway"/>
    <property type="evidence" value="ECO:0007669"/>
    <property type="project" value="TreeGrafter"/>
</dbReference>
<comment type="caution">
    <text evidence="10">The sequence shown here is derived from an EMBL/GenBank/DDBJ whole genome shotgun (WGS) entry which is preliminary data.</text>
</comment>
<evidence type="ECO:0000256" key="1">
    <source>
        <dbReference type="ARBA" id="ARBA00004498"/>
    </source>
</evidence>
<dbReference type="InterPro" id="IPR005817">
    <property type="entry name" value="Wnt"/>
</dbReference>
<evidence type="ECO:0000256" key="8">
    <source>
        <dbReference type="ARBA" id="ARBA00023288"/>
    </source>
</evidence>
<evidence type="ECO:0000256" key="5">
    <source>
        <dbReference type="ARBA" id="ARBA00022530"/>
    </source>
</evidence>
<sequence length="198" mass="22003">MSYVHAISAAGIMYVLTKNCSEGAFLKCGCDDSKTGEVDENGWMWGGCSDNIKFGEKISKQFMDTVEVDSDANSLMNLHNNEAGRKAVRSTLEKRCKCHGVSGSCTLQTCWTQLSDFSTIGRFLRKKYLTASQVDLSRGHLTQSNDFMEVEGDTLAPSKRAIWSFSTNHRTIAKPTTLLGILEWSVENALKRAQSTRR</sequence>
<dbReference type="InterPro" id="IPR018161">
    <property type="entry name" value="Wnt_CS"/>
</dbReference>
<keyword evidence="4" id="KW-0964">Secreted</keyword>
<keyword evidence="8" id="KW-0449">Lipoprotein</keyword>
<evidence type="ECO:0000256" key="2">
    <source>
        <dbReference type="ARBA" id="ARBA00005683"/>
    </source>
</evidence>
<dbReference type="GO" id="GO:0030182">
    <property type="term" value="P:neuron differentiation"/>
    <property type="evidence" value="ECO:0007669"/>
    <property type="project" value="TreeGrafter"/>
</dbReference>
<evidence type="ECO:0000256" key="9">
    <source>
        <dbReference type="RuleBase" id="RU003500"/>
    </source>
</evidence>
<evidence type="ECO:0000256" key="3">
    <source>
        <dbReference type="ARBA" id="ARBA00022473"/>
    </source>
</evidence>
<dbReference type="AlphaFoldDB" id="A0A2G8KSN5"/>
<evidence type="ECO:0000256" key="7">
    <source>
        <dbReference type="ARBA" id="ARBA00023157"/>
    </source>
</evidence>
<keyword evidence="11" id="KW-1185">Reference proteome</keyword>
<keyword evidence="6 9" id="KW-0879">Wnt signaling pathway</keyword>
<dbReference type="OrthoDB" id="5945655at2759"/>
<keyword evidence="7" id="KW-1015">Disulfide bond</keyword>
<protein>
    <recommendedName>
        <fullName evidence="9">Protein Wnt</fullName>
    </recommendedName>
</protein>
<evidence type="ECO:0000256" key="6">
    <source>
        <dbReference type="ARBA" id="ARBA00022687"/>
    </source>
</evidence>
<dbReference type="PANTHER" id="PTHR12027">
    <property type="entry name" value="WNT RELATED"/>
    <property type="match status" value="1"/>
</dbReference>
<keyword evidence="3 9" id="KW-0217">Developmental protein</keyword>
<accession>A0A2G8KSN5</accession>
<comment type="subcellular location">
    <subcellularLocation>
        <location evidence="1 9">Secreted</location>
        <location evidence="1 9">Extracellular space</location>
        <location evidence="1 9">Extracellular matrix</location>
    </subcellularLocation>
</comment>
<dbReference type="GO" id="GO:0005125">
    <property type="term" value="F:cytokine activity"/>
    <property type="evidence" value="ECO:0007669"/>
    <property type="project" value="TreeGrafter"/>
</dbReference>
<name>A0A2G8KSN5_STIJA</name>
<evidence type="ECO:0000313" key="11">
    <source>
        <dbReference type="Proteomes" id="UP000230750"/>
    </source>
</evidence>
<comment type="function">
    <text evidence="9">Ligand for members of the frizzled family of seven transmembrane receptors.</text>
</comment>
<dbReference type="GO" id="GO:0005109">
    <property type="term" value="F:frizzled binding"/>
    <property type="evidence" value="ECO:0007669"/>
    <property type="project" value="TreeGrafter"/>
</dbReference>
<dbReference type="PANTHER" id="PTHR12027:SF81">
    <property type="entry name" value="WNT INHIBITOR OF DORSAL PROTEIN"/>
    <property type="match status" value="1"/>
</dbReference>
<proteinExistence type="inferred from homology"/>
<reference evidence="10 11" key="1">
    <citation type="journal article" date="2017" name="PLoS Biol.">
        <title>The sea cucumber genome provides insights into morphological evolution and visceral regeneration.</title>
        <authorList>
            <person name="Zhang X."/>
            <person name="Sun L."/>
            <person name="Yuan J."/>
            <person name="Sun Y."/>
            <person name="Gao Y."/>
            <person name="Zhang L."/>
            <person name="Li S."/>
            <person name="Dai H."/>
            <person name="Hamel J.F."/>
            <person name="Liu C."/>
            <person name="Yu Y."/>
            <person name="Liu S."/>
            <person name="Lin W."/>
            <person name="Guo K."/>
            <person name="Jin S."/>
            <person name="Xu P."/>
            <person name="Storey K.B."/>
            <person name="Huan P."/>
            <person name="Zhang T."/>
            <person name="Zhou Y."/>
            <person name="Zhang J."/>
            <person name="Lin C."/>
            <person name="Li X."/>
            <person name="Xing L."/>
            <person name="Huo D."/>
            <person name="Sun M."/>
            <person name="Wang L."/>
            <person name="Mercier A."/>
            <person name="Li F."/>
            <person name="Yang H."/>
            <person name="Xiang J."/>
        </authorList>
    </citation>
    <scope>NUCLEOTIDE SEQUENCE [LARGE SCALE GENOMIC DNA]</scope>
    <source>
        <strain evidence="10">Shaxun</strain>
        <tissue evidence="10">Muscle</tissue>
    </source>
</reference>
<keyword evidence="5" id="KW-0272">Extracellular matrix</keyword>
<gene>
    <name evidence="10" type="ORF">BSL78_12103</name>
</gene>
<dbReference type="PROSITE" id="PS00246">
    <property type="entry name" value="WNT1"/>
    <property type="match status" value="1"/>
</dbReference>
<organism evidence="10 11">
    <name type="scientific">Stichopus japonicus</name>
    <name type="common">Sea cucumber</name>
    <dbReference type="NCBI Taxonomy" id="307972"/>
    <lineage>
        <taxon>Eukaryota</taxon>
        <taxon>Metazoa</taxon>
        <taxon>Echinodermata</taxon>
        <taxon>Eleutherozoa</taxon>
        <taxon>Echinozoa</taxon>
        <taxon>Holothuroidea</taxon>
        <taxon>Aspidochirotacea</taxon>
        <taxon>Aspidochirotida</taxon>
        <taxon>Stichopodidae</taxon>
        <taxon>Apostichopus</taxon>
    </lineage>
</organism>
<dbReference type="STRING" id="307972.A0A2G8KSN5"/>
<dbReference type="Pfam" id="PF00110">
    <property type="entry name" value="wnt"/>
    <property type="match status" value="1"/>
</dbReference>
<comment type="similarity">
    <text evidence="2 9">Belongs to the Wnt family.</text>
</comment>
<evidence type="ECO:0000256" key="4">
    <source>
        <dbReference type="ARBA" id="ARBA00022525"/>
    </source>
</evidence>